<feature type="modified residue" description="4-aspartylphosphate" evidence="11">
    <location>
        <position position="885"/>
    </location>
</feature>
<dbReference type="InterPro" id="IPR035965">
    <property type="entry name" value="PAS-like_dom_sf"/>
</dbReference>
<evidence type="ECO:0000259" key="13">
    <source>
        <dbReference type="PROSITE" id="PS50109"/>
    </source>
</evidence>
<keyword evidence="7" id="KW-0067">ATP-binding</keyword>
<evidence type="ECO:0000259" key="16">
    <source>
        <dbReference type="PROSITE" id="PS50113"/>
    </source>
</evidence>
<feature type="transmembrane region" description="Helical" evidence="12">
    <location>
        <begin position="277"/>
        <end position="296"/>
    </location>
</feature>
<evidence type="ECO:0000256" key="2">
    <source>
        <dbReference type="ARBA" id="ARBA00012438"/>
    </source>
</evidence>
<comment type="catalytic activity">
    <reaction evidence="1">
        <text>ATP + protein L-histidine = ADP + protein N-phospho-L-histidine.</text>
        <dbReference type="EC" id="2.7.13.3"/>
    </reaction>
</comment>
<dbReference type="InterPro" id="IPR036097">
    <property type="entry name" value="HisK_dim/P_sf"/>
</dbReference>
<evidence type="ECO:0000256" key="11">
    <source>
        <dbReference type="PROSITE-ProRule" id="PRU00169"/>
    </source>
</evidence>
<evidence type="ECO:0000256" key="4">
    <source>
        <dbReference type="ARBA" id="ARBA00022679"/>
    </source>
</evidence>
<dbReference type="InterPro" id="IPR001610">
    <property type="entry name" value="PAC"/>
</dbReference>
<protein>
    <recommendedName>
        <fullName evidence="10">Sensory/regulatory protein RpfC</fullName>
        <ecNumber evidence="2">2.7.13.3</ecNumber>
    </recommendedName>
</protein>
<dbReference type="Pfam" id="PF00512">
    <property type="entry name" value="HisKA"/>
    <property type="match status" value="1"/>
</dbReference>
<evidence type="ECO:0000259" key="15">
    <source>
        <dbReference type="PROSITE" id="PS50112"/>
    </source>
</evidence>
<dbReference type="SMART" id="SM00388">
    <property type="entry name" value="HisKA"/>
    <property type="match status" value="1"/>
</dbReference>
<dbReference type="SMART" id="SM00091">
    <property type="entry name" value="PAS"/>
    <property type="match status" value="2"/>
</dbReference>
<evidence type="ECO:0000259" key="14">
    <source>
        <dbReference type="PROSITE" id="PS50110"/>
    </source>
</evidence>
<keyword evidence="12" id="KW-0812">Transmembrane</keyword>
<dbReference type="InterPro" id="IPR003594">
    <property type="entry name" value="HATPase_dom"/>
</dbReference>
<evidence type="ECO:0000313" key="17">
    <source>
        <dbReference type="EMBL" id="AGA78692.1"/>
    </source>
</evidence>
<dbReference type="CDD" id="cd00082">
    <property type="entry name" value="HisKA"/>
    <property type="match status" value="1"/>
</dbReference>
<evidence type="ECO:0000256" key="12">
    <source>
        <dbReference type="SAM" id="Phobius"/>
    </source>
</evidence>
<dbReference type="EMBL" id="CP003346">
    <property type="protein sequence ID" value="AGA78692.1"/>
    <property type="molecule type" value="Genomic_DNA"/>
</dbReference>
<keyword evidence="12" id="KW-1133">Transmembrane helix</keyword>
<dbReference type="GO" id="GO:0005524">
    <property type="term" value="F:ATP binding"/>
    <property type="evidence" value="ECO:0007669"/>
    <property type="project" value="UniProtKB-KW"/>
</dbReference>
<dbReference type="CDD" id="cd17546">
    <property type="entry name" value="REC_hyHK_CKI1_RcsC-like"/>
    <property type="match status" value="1"/>
</dbReference>
<evidence type="ECO:0000256" key="5">
    <source>
        <dbReference type="ARBA" id="ARBA00022741"/>
    </source>
</evidence>
<evidence type="ECO:0000256" key="1">
    <source>
        <dbReference type="ARBA" id="ARBA00000085"/>
    </source>
</evidence>
<proteinExistence type="predicted"/>
<dbReference type="InterPro" id="IPR036890">
    <property type="entry name" value="HATPase_C_sf"/>
</dbReference>
<keyword evidence="12" id="KW-0472">Membrane</keyword>
<dbReference type="InterPro" id="IPR011006">
    <property type="entry name" value="CheY-like_superfamily"/>
</dbReference>
<dbReference type="eggNOG" id="COG0784">
    <property type="taxonomic scope" value="Bacteria"/>
</dbReference>
<dbReference type="Proteomes" id="UP000010796">
    <property type="component" value="Chromosome"/>
</dbReference>
<reference evidence="18" key="1">
    <citation type="submission" date="2012-02" db="EMBL/GenBank/DDBJ databases">
        <title>The complete genome of Echinicola vietnamensis DSM 17526.</title>
        <authorList>
            <person name="Lucas S."/>
            <person name="Copeland A."/>
            <person name="Lapidus A."/>
            <person name="Glavina del Rio T."/>
            <person name="Dalin E."/>
            <person name="Tice H."/>
            <person name="Bruce D."/>
            <person name="Goodwin L."/>
            <person name="Pitluck S."/>
            <person name="Peters L."/>
            <person name="Ovchinnikova G."/>
            <person name="Teshima H."/>
            <person name="Kyrpides N."/>
            <person name="Mavromatis K."/>
            <person name="Ivanova N."/>
            <person name="Brettin T."/>
            <person name="Detter J.C."/>
            <person name="Han C."/>
            <person name="Larimer F."/>
            <person name="Land M."/>
            <person name="Hauser L."/>
            <person name="Markowitz V."/>
            <person name="Cheng J.-F."/>
            <person name="Hugenholtz P."/>
            <person name="Woyke T."/>
            <person name="Wu D."/>
            <person name="Brambilla E."/>
            <person name="Klenk H.-P."/>
            <person name="Eisen J.A."/>
        </authorList>
    </citation>
    <scope>NUCLEOTIDE SEQUENCE [LARGE SCALE GENOMIC DNA]</scope>
    <source>
        <strain evidence="18">DSM 17526 / LMG 23754 / KMM 6221</strain>
    </source>
</reference>
<keyword evidence="6" id="KW-0418">Kinase</keyword>
<keyword evidence="4" id="KW-0808">Transferase</keyword>
<dbReference type="SMART" id="SM00448">
    <property type="entry name" value="REC"/>
    <property type="match status" value="1"/>
</dbReference>
<feature type="domain" description="Response regulatory" evidence="14">
    <location>
        <begin position="836"/>
        <end position="952"/>
    </location>
</feature>
<dbReference type="KEGG" id="evi:Echvi_2445"/>
<feature type="domain" description="PAS" evidence="15">
    <location>
        <begin position="326"/>
        <end position="388"/>
    </location>
</feature>
<dbReference type="eggNOG" id="COG5002">
    <property type="taxonomic scope" value="Bacteria"/>
</dbReference>
<feature type="transmembrane region" description="Helical" evidence="12">
    <location>
        <begin position="12"/>
        <end position="34"/>
    </location>
</feature>
<keyword evidence="3 11" id="KW-0597">Phosphoprotein</keyword>
<dbReference type="CDD" id="cd00130">
    <property type="entry name" value="PAS"/>
    <property type="match status" value="2"/>
</dbReference>
<dbReference type="FunFam" id="3.30.565.10:FF:000010">
    <property type="entry name" value="Sensor histidine kinase RcsC"/>
    <property type="match status" value="1"/>
</dbReference>
<dbReference type="InterPro" id="IPR000014">
    <property type="entry name" value="PAS"/>
</dbReference>
<feature type="domain" description="Histidine kinase" evidence="13">
    <location>
        <begin position="582"/>
        <end position="804"/>
    </location>
</feature>
<dbReference type="FunFam" id="1.10.287.130:FF:000002">
    <property type="entry name" value="Two-component osmosensing histidine kinase"/>
    <property type="match status" value="1"/>
</dbReference>
<dbReference type="Pfam" id="PF00072">
    <property type="entry name" value="Response_reg"/>
    <property type="match status" value="1"/>
</dbReference>
<dbReference type="Gene3D" id="3.30.450.20">
    <property type="entry name" value="PAS domain"/>
    <property type="match status" value="2"/>
</dbReference>
<dbReference type="PANTHER" id="PTHR45339">
    <property type="entry name" value="HYBRID SIGNAL TRANSDUCTION HISTIDINE KINASE J"/>
    <property type="match status" value="1"/>
</dbReference>
<sequence length="956" mass="109171">MFMRNRDNFKRFHVLTLMSVASIILIFSLGYLFYNTLSKNLLGSSRQFLAKQVEIASNEVQRRFNTLYEDLTYYTTRWEGYDEVSGAEKIQSSRTRQLLNSYGDLVDTLFVKRGEEIWAFNLKDNNYFEQIKIDQPKSFNDPKRFIKVQSHLDPITVIASVNLDGFLGHYTSNHYLGDGGYKFYLYGENAYPLGENERTVELSLSPALWKEMQNEYLGGLRGVYEGDILKYQQDGTAARLKAIVAQYPFNLFPLEGKFAIVFAQDQSIIISRLYNTYFLLFVGLFTLLILVIYLLIKHGISIDERHIALEKQSQQINRLFEQQTMLLQETNGFVYYHDASGKVSNVSENVTNVLGFTKEEFLENNKSQVVEKDLQKLQEKAKKALDEKWDYLSFEVSFLKKDGAIIRTKNFERLFYDQEGKFVSSVGICTDITEKYLAERELIKSENRLRSVLNSLPDIIFIYDNQGVYLDYYVQESDMLISPPELSLGKHIRDIIPPPYGEKMESALLRAAKTGKVQTEQMTLDLPSGKKFLEIRFFKLDEERMISVGRDVTEQKLWEKGLKEAKEVAEGANRAKSEFLASMSHEIRTPMNGLLGMIGLLEHTKMDDEQQSIVKVIKDSGESLLVIIKDILDYSKIEEGKLELELSSSKFREELNKVINIFSGMVVGKELSLNLDIAPTIPQWLILDNEKLSQILFNIIGNAVKFTPKGGDVSIKVSGEPILDKNFMLYFNVKDTGVGIPKSKIDQLINPFTQTGRGTAEEKSGSGLGLAIANKLIELMGGSLQIESEVGKGSEFSFTVFARISDSEEKVGKDDYEKYAKEEYKLSHISDKFPKEILLAEDNDINLKFMKLLMKQLGYSVDTVSTGEEAVKAVQKKRYDMIFMDYQMPVMDGLEASREIKKMKEGKYIRIIGLSANVFKEDIERAYEAGMDDYLTKPIKIQDVVMKIKESSGMSV</sequence>
<dbReference type="SUPFAM" id="SSF52172">
    <property type="entry name" value="CheY-like"/>
    <property type="match status" value="1"/>
</dbReference>
<evidence type="ECO:0000256" key="3">
    <source>
        <dbReference type="ARBA" id="ARBA00022553"/>
    </source>
</evidence>
<dbReference type="InterPro" id="IPR000700">
    <property type="entry name" value="PAS-assoc_C"/>
</dbReference>
<evidence type="ECO:0000256" key="8">
    <source>
        <dbReference type="ARBA" id="ARBA00023012"/>
    </source>
</evidence>
<dbReference type="Gene3D" id="3.40.50.2300">
    <property type="match status" value="1"/>
</dbReference>
<dbReference type="STRING" id="926556.Echvi_2445"/>
<dbReference type="InterPro" id="IPR013655">
    <property type="entry name" value="PAS_fold_3"/>
</dbReference>
<dbReference type="InterPro" id="IPR004358">
    <property type="entry name" value="Sig_transdc_His_kin-like_C"/>
</dbReference>
<dbReference type="PROSITE" id="PS50113">
    <property type="entry name" value="PAC"/>
    <property type="match status" value="1"/>
</dbReference>
<dbReference type="PROSITE" id="PS50109">
    <property type="entry name" value="HIS_KIN"/>
    <property type="match status" value="1"/>
</dbReference>
<dbReference type="SUPFAM" id="SSF47384">
    <property type="entry name" value="Homodimeric domain of signal transducing histidine kinase"/>
    <property type="match status" value="1"/>
</dbReference>
<dbReference type="InterPro" id="IPR003661">
    <property type="entry name" value="HisK_dim/P_dom"/>
</dbReference>
<dbReference type="GO" id="GO:0000155">
    <property type="term" value="F:phosphorelay sensor kinase activity"/>
    <property type="evidence" value="ECO:0007669"/>
    <property type="project" value="InterPro"/>
</dbReference>
<dbReference type="PROSITE" id="PS50112">
    <property type="entry name" value="PAS"/>
    <property type="match status" value="2"/>
</dbReference>
<gene>
    <name evidence="17" type="ordered locus">Echvi_2445</name>
</gene>
<dbReference type="AlphaFoldDB" id="L0FZG3"/>
<comment type="subunit">
    <text evidence="9">At low DSF concentrations, interacts with RpfF.</text>
</comment>
<keyword evidence="8" id="KW-0902">Two-component regulatory system</keyword>
<dbReference type="CDD" id="cd16922">
    <property type="entry name" value="HATPase_EvgS-ArcB-TorS-like"/>
    <property type="match status" value="1"/>
</dbReference>
<dbReference type="InterPro" id="IPR005467">
    <property type="entry name" value="His_kinase_dom"/>
</dbReference>
<dbReference type="Pfam" id="PF08447">
    <property type="entry name" value="PAS_3"/>
    <property type="match status" value="1"/>
</dbReference>
<dbReference type="InterPro" id="IPR001789">
    <property type="entry name" value="Sig_transdc_resp-reg_receiver"/>
</dbReference>
<dbReference type="SUPFAM" id="SSF55785">
    <property type="entry name" value="PYP-like sensor domain (PAS domain)"/>
    <property type="match status" value="2"/>
</dbReference>
<dbReference type="HOGENOM" id="CLU_012990_0_0_10"/>
<evidence type="ECO:0000256" key="7">
    <source>
        <dbReference type="ARBA" id="ARBA00022840"/>
    </source>
</evidence>
<accession>L0FZG3</accession>
<feature type="domain" description="PAC" evidence="16">
    <location>
        <begin position="392"/>
        <end position="444"/>
    </location>
</feature>
<keyword evidence="5" id="KW-0547">Nucleotide-binding</keyword>
<evidence type="ECO:0000313" key="18">
    <source>
        <dbReference type="Proteomes" id="UP000010796"/>
    </source>
</evidence>
<keyword evidence="18" id="KW-1185">Reference proteome</keyword>
<dbReference type="NCBIfam" id="TIGR00229">
    <property type="entry name" value="sensory_box"/>
    <property type="match status" value="1"/>
</dbReference>
<dbReference type="PRINTS" id="PR00344">
    <property type="entry name" value="BCTRLSENSOR"/>
</dbReference>
<dbReference type="Gene3D" id="1.10.287.130">
    <property type="match status" value="1"/>
</dbReference>
<dbReference type="Pfam" id="PF08448">
    <property type="entry name" value="PAS_4"/>
    <property type="match status" value="1"/>
</dbReference>
<dbReference type="SMART" id="SM00387">
    <property type="entry name" value="HATPase_c"/>
    <property type="match status" value="1"/>
</dbReference>
<dbReference type="Gene3D" id="3.30.565.10">
    <property type="entry name" value="Histidine kinase-like ATPase, C-terminal domain"/>
    <property type="match status" value="1"/>
</dbReference>
<dbReference type="PANTHER" id="PTHR45339:SF5">
    <property type="entry name" value="HISTIDINE KINASE"/>
    <property type="match status" value="1"/>
</dbReference>
<evidence type="ECO:0000256" key="10">
    <source>
        <dbReference type="ARBA" id="ARBA00068150"/>
    </source>
</evidence>
<name>L0FZG3_ECHVK</name>
<dbReference type="SMART" id="SM00086">
    <property type="entry name" value="PAC"/>
    <property type="match status" value="1"/>
</dbReference>
<dbReference type="PROSITE" id="PS50110">
    <property type="entry name" value="RESPONSE_REGULATORY"/>
    <property type="match status" value="1"/>
</dbReference>
<feature type="domain" description="PAS" evidence="15">
    <location>
        <begin position="445"/>
        <end position="515"/>
    </location>
</feature>
<evidence type="ECO:0000256" key="6">
    <source>
        <dbReference type="ARBA" id="ARBA00022777"/>
    </source>
</evidence>
<dbReference type="Pfam" id="PF02518">
    <property type="entry name" value="HATPase_c"/>
    <property type="match status" value="1"/>
</dbReference>
<organism evidence="17 18">
    <name type="scientific">Echinicola vietnamensis (strain DSM 17526 / LMG 23754 / KMM 6221)</name>
    <dbReference type="NCBI Taxonomy" id="926556"/>
    <lineage>
        <taxon>Bacteria</taxon>
        <taxon>Pseudomonadati</taxon>
        <taxon>Bacteroidota</taxon>
        <taxon>Cytophagia</taxon>
        <taxon>Cytophagales</taxon>
        <taxon>Cyclobacteriaceae</taxon>
        <taxon>Echinicola</taxon>
    </lineage>
</organism>
<dbReference type="SUPFAM" id="SSF55874">
    <property type="entry name" value="ATPase domain of HSP90 chaperone/DNA topoisomerase II/histidine kinase"/>
    <property type="match status" value="1"/>
</dbReference>
<dbReference type="InterPro" id="IPR013656">
    <property type="entry name" value="PAS_4"/>
</dbReference>
<dbReference type="EC" id="2.7.13.3" evidence="2"/>
<dbReference type="PATRIC" id="fig|926556.3.peg.2575"/>
<evidence type="ECO:0000256" key="9">
    <source>
        <dbReference type="ARBA" id="ARBA00064003"/>
    </source>
</evidence>